<dbReference type="EMBL" id="JBHRTS010000005">
    <property type="protein sequence ID" value="MFC3194710.1"/>
    <property type="molecule type" value="Genomic_DNA"/>
</dbReference>
<evidence type="ECO:0000313" key="3">
    <source>
        <dbReference type="Proteomes" id="UP001595533"/>
    </source>
</evidence>
<evidence type="ECO:0000313" key="2">
    <source>
        <dbReference type="EMBL" id="MFC3194710.1"/>
    </source>
</evidence>
<gene>
    <name evidence="2" type="ORF">ACFODZ_10715</name>
</gene>
<name>A0ABV7JCX5_9GAMM</name>
<dbReference type="Proteomes" id="UP001595533">
    <property type="component" value="Unassembled WGS sequence"/>
</dbReference>
<feature type="chain" id="PRO_5047381123" description="Sel1 repeat family protein" evidence="1">
    <location>
        <begin position="19"/>
        <end position="222"/>
    </location>
</feature>
<organism evidence="2 3">
    <name type="scientific">Marinicella sediminis</name>
    <dbReference type="NCBI Taxonomy" id="1792834"/>
    <lineage>
        <taxon>Bacteria</taxon>
        <taxon>Pseudomonadati</taxon>
        <taxon>Pseudomonadota</taxon>
        <taxon>Gammaproteobacteria</taxon>
        <taxon>Lysobacterales</taxon>
        <taxon>Marinicellaceae</taxon>
        <taxon>Marinicella</taxon>
    </lineage>
</organism>
<comment type="caution">
    <text evidence="2">The sequence shown here is derived from an EMBL/GenBank/DDBJ whole genome shotgun (WGS) entry which is preliminary data.</text>
</comment>
<keyword evidence="1" id="KW-0732">Signal</keyword>
<keyword evidence="3" id="KW-1185">Reference proteome</keyword>
<reference evidence="3" key="1">
    <citation type="journal article" date="2019" name="Int. J. Syst. Evol. Microbiol.">
        <title>The Global Catalogue of Microorganisms (GCM) 10K type strain sequencing project: providing services to taxonomists for standard genome sequencing and annotation.</title>
        <authorList>
            <consortium name="The Broad Institute Genomics Platform"/>
            <consortium name="The Broad Institute Genome Sequencing Center for Infectious Disease"/>
            <person name="Wu L."/>
            <person name="Ma J."/>
        </authorList>
    </citation>
    <scope>NUCLEOTIDE SEQUENCE [LARGE SCALE GENOMIC DNA]</scope>
    <source>
        <strain evidence="3">KCTC 42953</strain>
    </source>
</reference>
<evidence type="ECO:0000256" key="1">
    <source>
        <dbReference type="SAM" id="SignalP"/>
    </source>
</evidence>
<feature type="signal peptide" evidence="1">
    <location>
        <begin position="1"/>
        <end position="18"/>
    </location>
</feature>
<proteinExistence type="predicted"/>
<evidence type="ECO:0008006" key="4">
    <source>
        <dbReference type="Google" id="ProtNLM"/>
    </source>
</evidence>
<dbReference type="RefSeq" id="WP_157892728.1">
    <property type="nucleotide sequence ID" value="NZ_JBHRTS010000005.1"/>
</dbReference>
<sequence length="222" mass="25151">MSKLHILILILGMNAALAGESVQFNSRGQVIPPDELHLTRGLDHERDGFPDAAIKSFIKSSEFGNEHARFFVALLHMQQNNYIDALAWLYLVNAEKINREEKVQQLKAAAMNQLTDDQLLVAEELLISLEARHNPAQARLKRTLWRNGLTFTGTHLRGHVDPSVKVYANAQVVIGPDGQIEHMTATRVSAHQLKRDLEDFVINYRYDLPQGNVELHDIETEE</sequence>
<accession>A0ABV7JCX5</accession>
<protein>
    <recommendedName>
        <fullName evidence="4">Sel1 repeat family protein</fullName>
    </recommendedName>
</protein>